<dbReference type="SUPFAM" id="SSF53927">
    <property type="entry name" value="Cytidine deaminase-like"/>
    <property type="match status" value="1"/>
</dbReference>
<organism evidence="2 3">
    <name type="scientific">Sinosporangium siamense</name>
    <dbReference type="NCBI Taxonomy" id="1367973"/>
    <lineage>
        <taxon>Bacteria</taxon>
        <taxon>Bacillati</taxon>
        <taxon>Actinomycetota</taxon>
        <taxon>Actinomycetes</taxon>
        <taxon>Streptosporangiales</taxon>
        <taxon>Streptosporangiaceae</taxon>
        <taxon>Sinosporangium</taxon>
    </lineage>
</organism>
<dbReference type="GO" id="GO:0003824">
    <property type="term" value="F:catalytic activity"/>
    <property type="evidence" value="ECO:0007669"/>
    <property type="project" value="InterPro"/>
</dbReference>
<proteinExistence type="predicted"/>
<dbReference type="PROSITE" id="PS51747">
    <property type="entry name" value="CYT_DCMP_DEAMINASES_2"/>
    <property type="match status" value="1"/>
</dbReference>
<accession>A0A919V5R9</accession>
<protein>
    <recommendedName>
        <fullName evidence="1">CMP/dCMP-type deaminase domain-containing protein</fullName>
    </recommendedName>
</protein>
<feature type="domain" description="CMP/dCMP-type deaminase" evidence="1">
    <location>
        <begin position="1"/>
        <end position="118"/>
    </location>
</feature>
<name>A0A919V5R9_9ACTN</name>
<evidence type="ECO:0000259" key="1">
    <source>
        <dbReference type="PROSITE" id="PS51747"/>
    </source>
</evidence>
<reference evidence="2" key="1">
    <citation type="submission" date="2021-01" db="EMBL/GenBank/DDBJ databases">
        <title>Whole genome shotgun sequence of Sinosporangium siamense NBRC 109515.</title>
        <authorList>
            <person name="Komaki H."/>
            <person name="Tamura T."/>
        </authorList>
    </citation>
    <scope>NUCLEOTIDE SEQUENCE</scope>
    <source>
        <strain evidence="2">NBRC 109515</strain>
    </source>
</reference>
<evidence type="ECO:0000313" key="2">
    <source>
        <dbReference type="EMBL" id="GII91788.1"/>
    </source>
</evidence>
<keyword evidence="3" id="KW-1185">Reference proteome</keyword>
<dbReference type="Gene3D" id="3.40.140.10">
    <property type="entry name" value="Cytidine Deaminase, domain 2"/>
    <property type="match status" value="1"/>
</dbReference>
<evidence type="ECO:0000313" key="3">
    <source>
        <dbReference type="Proteomes" id="UP000606172"/>
    </source>
</evidence>
<dbReference type="Pfam" id="PF00383">
    <property type="entry name" value="dCMP_cyt_deam_1"/>
    <property type="match status" value="1"/>
</dbReference>
<dbReference type="Proteomes" id="UP000606172">
    <property type="component" value="Unassembled WGS sequence"/>
</dbReference>
<dbReference type="InterPro" id="IPR016193">
    <property type="entry name" value="Cytidine_deaminase-like"/>
</dbReference>
<dbReference type="RefSeq" id="WP_239128759.1">
    <property type="nucleotide sequence ID" value="NZ_BOOW01000012.1"/>
</dbReference>
<dbReference type="EMBL" id="BOOW01000012">
    <property type="protein sequence ID" value="GII91788.1"/>
    <property type="molecule type" value="Genomic_DNA"/>
</dbReference>
<dbReference type="InterPro" id="IPR002125">
    <property type="entry name" value="CMP_dCMP_dom"/>
</dbReference>
<comment type="caution">
    <text evidence="2">The sequence shown here is derived from an EMBL/GenBank/DDBJ whole genome shotgun (WGS) entry which is preliminary data.</text>
</comment>
<sequence length="146" mass="15666">MNDHDWLTLACELARSCPPSETAFSVGVIVVAHGGKEMARGFSRESDPLDHAEEAALAKIDPADPRLPTATVYSSLEPCGKRKSRPQACARLIVGSGIRRVVMAWREPDLFVEGRGAEVLSAAGVVVVEMPELADLARKPNAHLVP</sequence>
<gene>
    <name evidence="2" type="ORF">Ssi02_20190</name>
</gene>
<dbReference type="AlphaFoldDB" id="A0A919V5R9"/>